<evidence type="ECO:0000256" key="5">
    <source>
        <dbReference type="ARBA" id="ARBA00022676"/>
    </source>
</evidence>
<dbReference type="CDD" id="cd11322">
    <property type="entry name" value="AmyAc_Glg_BE"/>
    <property type="match status" value="1"/>
</dbReference>
<dbReference type="SUPFAM" id="SSF51011">
    <property type="entry name" value="Glycosyl hydrolase domain"/>
    <property type="match status" value="1"/>
</dbReference>
<dbReference type="Gene3D" id="2.60.40.1180">
    <property type="entry name" value="Golgi alpha-mannosidase II"/>
    <property type="match status" value="1"/>
</dbReference>
<evidence type="ECO:0000256" key="4">
    <source>
        <dbReference type="ARBA" id="ARBA00022600"/>
    </source>
</evidence>
<dbReference type="Pfam" id="PF02922">
    <property type="entry name" value="CBM_48"/>
    <property type="match status" value="1"/>
</dbReference>
<dbReference type="EC" id="2.4.1.18" evidence="9"/>
<sequence>MSPRPVDPNPPERATVDQLLGGAHHDPHGVLGAHPHPDGTVVRTLRPHADEVHVLLGGDPQKAHPLVKVHDAGLWSGVVPGPPGDYKLAVRYADRTDVVDDPYRWLPTLGEVDLHLIGEGRHERLWDVLGAHVRHYDTASGPVTGTSFAVWAPTAQGVRVTGDFDGWAGWAHPMRALGSSGVWEIFVPGVEPGTRYKFRILGKDGRWRDKADPLAFATEIPPATASVVDASSYEWGDAEWMTARAQRQPHAEPMSVYEMHLGSWRQGLNYRELAHELVEYLDETGFTHVELLPVAEHPFGGSWGYQVTSYYAPTARFGSPDDFRYFVDTLHQAGYGVIIDWVPAHFPRDEWALARFDGTPLYEHADPRRGEQPDWGTLVFDFGRREVRNFLVANALYWLEEFHVDGLRVDAVASMLYLDYSRPEGQWLPNIHGGRENLDAVAFLQEMNATVYRHHPGVMTIAEESTAWPGVTRPTHLGGLGFGFKWNMGWMHDTLAYVGRDPIHRSYHHSQMTFSLMYAFSENYVLPLSHDEVVHGKGSLWTRMPGDNWNKAAGVRALLAFMWAHPGKQLLFMGGEFGQVREWSEQRSLDWELLEDPLHGGLRRLVGDLNRAYRDNSALWTRDTTPEGFSWIDANDASGNVLSFLRQGVDAEGKPTVLACIANFAGTPREDYRVGLPFAGRWREVLNTDAEIYGGSGVGNLGVVEAEQTMWHGRPASAVLRLPPSGVLWLAPDDTGGPVRRRAAEHAQPAVADAPARGPASEPSGGTPAPARSGPAADSSAAQ</sequence>
<dbReference type="InterPro" id="IPR004193">
    <property type="entry name" value="Glyco_hydro_13_N"/>
</dbReference>
<dbReference type="InterPro" id="IPR044143">
    <property type="entry name" value="GlgB_N_E_set_prok"/>
</dbReference>
<feature type="compositionally biased region" description="Pro residues" evidence="10">
    <location>
        <begin position="1"/>
        <end position="11"/>
    </location>
</feature>
<keyword evidence="4 9" id="KW-0321">Glycogen metabolism</keyword>
<comment type="function">
    <text evidence="9">Catalyzes the formation of the alpha-1,6-glucosidic linkages in glycogen by scission of a 1,4-alpha-linked oligosaccharide from growing alpha-1,4-glucan chains and the subsequent attachment of the oligosaccharide to the alpha-1,6 position.</text>
</comment>
<dbReference type="Pfam" id="PF02806">
    <property type="entry name" value="Alpha-amylase_C"/>
    <property type="match status" value="1"/>
</dbReference>
<dbReference type="Pfam" id="PF22019">
    <property type="entry name" value="GlgB_N"/>
    <property type="match status" value="1"/>
</dbReference>
<name>A0ABX1SFA7_9PSEU</name>
<dbReference type="GO" id="GO:0003844">
    <property type="term" value="F:1,4-alpha-glucan branching enzyme activity"/>
    <property type="evidence" value="ECO:0007669"/>
    <property type="project" value="UniProtKB-EC"/>
</dbReference>
<dbReference type="InterPro" id="IPR006047">
    <property type="entry name" value="GH13_cat_dom"/>
</dbReference>
<accession>A0ABX1SFA7</accession>
<dbReference type="Gene3D" id="3.20.20.80">
    <property type="entry name" value="Glycosidases"/>
    <property type="match status" value="1"/>
</dbReference>
<dbReference type="HAMAP" id="MF_00685">
    <property type="entry name" value="GlgB"/>
    <property type="match status" value="1"/>
</dbReference>
<dbReference type="Pfam" id="PF00128">
    <property type="entry name" value="Alpha-amylase"/>
    <property type="match status" value="2"/>
</dbReference>
<dbReference type="SUPFAM" id="SSF81296">
    <property type="entry name" value="E set domains"/>
    <property type="match status" value="1"/>
</dbReference>
<dbReference type="InterPro" id="IPR037439">
    <property type="entry name" value="Branching_enzy"/>
</dbReference>
<evidence type="ECO:0000256" key="8">
    <source>
        <dbReference type="ARBA" id="ARBA00023277"/>
    </source>
</evidence>
<feature type="domain" description="Glycosyl hydrolase family 13 catalytic" evidence="11">
    <location>
        <begin position="258"/>
        <end position="618"/>
    </location>
</feature>
<evidence type="ECO:0000259" key="11">
    <source>
        <dbReference type="SMART" id="SM00642"/>
    </source>
</evidence>
<keyword evidence="5 9" id="KW-0328">Glycosyltransferase</keyword>
<dbReference type="PIRSF" id="PIRSF000463">
    <property type="entry name" value="GlgB"/>
    <property type="match status" value="1"/>
</dbReference>
<dbReference type="Gene3D" id="2.60.40.10">
    <property type="entry name" value="Immunoglobulins"/>
    <property type="match status" value="2"/>
</dbReference>
<comment type="pathway">
    <text evidence="2 9">Glycan biosynthesis; glycogen biosynthesis.</text>
</comment>
<evidence type="ECO:0000256" key="9">
    <source>
        <dbReference type="HAMAP-Rule" id="MF_00685"/>
    </source>
</evidence>
<dbReference type="NCBIfam" id="TIGR01515">
    <property type="entry name" value="branching_enzym"/>
    <property type="match status" value="1"/>
</dbReference>
<proteinExistence type="inferred from homology"/>
<dbReference type="InterPro" id="IPR017853">
    <property type="entry name" value="GH"/>
</dbReference>
<dbReference type="NCBIfam" id="NF003811">
    <property type="entry name" value="PRK05402.1"/>
    <property type="match status" value="1"/>
</dbReference>
<dbReference type="InterPro" id="IPR006048">
    <property type="entry name" value="A-amylase/branching_C"/>
</dbReference>
<comment type="subunit">
    <text evidence="9">Monomer.</text>
</comment>
<evidence type="ECO:0000256" key="2">
    <source>
        <dbReference type="ARBA" id="ARBA00004964"/>
    </source>
</evidence>
<keyword evidence="8 9" id="KW-0119">Carbohydrate metabolism</keyword>
<keyword evidence="7 9" id="KW-0320">Glycogen biosynthesis</keyword>
<dbReference type="SUPFAM" id="SSF51445">
    <property type="entry name" value="(Trans)glycosidases"/>
    <property type="match status" value="1"/>
</dbReference>
<dbReference type="NCBIfam" id="NF008967">
    <property type="entry name" value="PRK12313.1"/>
    <property type="match status" value="1"/>
</dbReference>
<dbReference type="PANTHER" id="PTHR43651:SF3">
    <property type="entry name" value="1,4-ALPHA-GLUCAN-BRANCHING ENZYME"/>
    <property type="match status" value="1"/>
</dbReference>
<evidence type="ECO:0000256" key="6">
    <source>
        <dbReference type="ARBA" id="ARBA00022679"/>
    </source>
</evidence>
<keyword evidence="6 9" id="KW-0808">Transferase</keyword>
<keyword evidence="13" id="KW-1185">Reference proteome</keyword>
<dbReference type="Proteomes" id="UP000820669">
    <property type="component" value="Unassembled WGS sequence"/>
</dbReference>
<evidence type="ECO:0000256" key="7">
    <source>
        <dbReference type="ARBA" id="ARBA00023056"/>
    </source>
</evidence>
<comment type="similarity">
    <text evidence="3 9">Belongs to the glycosyl hydrolase 13 family. GlgB subfamily.</text>
</comment>
<feature type="active site" description="Nucleophile" evidence="9">
    <location>
        <position position="410"/>
    </location>
</feature>
<evidence type="ECO:0000313" key="12">
    <source>
        <dbReference type="EMBL" id="NMH99061.1"/>
    </source>
</evidence>
<feature type="region of interest" description="Disordered" evidence="10">
    <location>
        <begin position="1"/>
        <end position="37"/>
    </location>
</feature>
<dbReference type="EMBL" id="JAAXLA010000030">
    <property type="protein sequence ID" value="NMH99061.1"/>
    <property type="molecule type" value="Genomic_DNA"/>
</dbReference>
<protein>
    <recommendedName>
        <fullName evidence="9">1,4-alpha-glucan branching enzyme GlgB</fullName>
        <ecNumber evidence="9">2.4.1.18</ecNumber>
    </recommendedName>
    <alternativeName>
        <fullName evidence="9">1,4-alpha-D-glucan:1,4-alpha-D-glucan 6-glucosyl-transferase</fullName>
    </alternativeName>
    <alternativeName>
        <fullName evidence="9">Alpha-(1-&gt;4)-glucan branching enzyme</fullName>
    </alternativeName>
    <alternativeName>
        <fullName evidence="9">Glycogen branching enzyme</fullName>
        <shortName evidence="9">BE</shortName>
    </alternativeName>
</protein>
<feature type="region of interest" description="Disordered" evidence="10">
    <location>
        <begin position="733"/>
        <end position="783"/>
    </location>
</feature>
<comment type="caution">
    <text evidence="12">The sequence shown here is derived from an EMBL/GenBank/DDBJ whole genome shotgun (WGS) entry which is preliminary data.</text>
</comment>
<evidence type="ECO:0000256" key="3">
    <source>
        <dbReference type="ARBA" id="ARBA00009000"/>
    </source>
</evidence>
<comment type="catalytic activity">
    <reaction evidence="1 9">
        <text>Transfers a segment of a (1-&gt;4)-alpha-D-glucan chain to a primary hydroxy group in a similar glucan chain.</text>
        <dbReference type="EC" id="2.4.1.18"/>
    </reaction>
</comment>
<dbReference type="InterPro" id="IPR006407">
    <property type="entry name" value="GlgB"/>
</dbReference>
<dbReference type="InterPro" id="IPR014756">
    <property type="entry name" value="Ig_E-set"/>
</dbReference>
<organism evidence="12 13">
    <name type="scientific">Pseudonocardia acidicola</name>
    <dbReference type="NCBI Taxonomy" id="2724939"/>
    <lineage>
        <taxon>Bacteria</taxon>
        <taxon>Bacillati</taxon>
        <taxon>Actinomycetota</taxon>
        <taxon>Actinomycetes</taxon>
        <taxon>Pseudonocardiales</taxon>
        <taxon>Pseudonocardiaceae</taxon>
        <taxon>Pseudonocardia</taxon>
    </lineage>
</organism>
<evidence type="ECO:0000256" key="10">
    <source>
        <dbReference type="SAM" id="MobiDB-lite"/>
    </source>
</evidence>
<gene>
    <name evidence="9 12" type="primary">glgB</name>
    <name evidence="12" type="ORF">HF526_17350</name>
</gene>
<feature type="active site" description="Proton donor" evidence="9">
    <location>
        <position position="463"/>
    </location>
</feature>
<evidence type="ECO:0000313" key="13">
    <source>
        <dbReference type="Proteomes" id="UP000820669"/>
    </source>
</evidence>
<dbReference type="PANTHER" id="PTHR43651">
    <property type="entry name" value="1,4-ALPHA-GLUCAN-BRANCHING ENZYME"/>
    <property type="match status" value="1"/>
</dbReference>
<dbReference type="InterPro" id="IPR013783">
    <property type="entry name" value="Ig-like_fold"/>
</dbReference>
<evidence type="ECO:0000256" key="1">
    <source>
        <dbReference type="ARBA" id="ARBA00000826"/>
    </source>
</evidence>
<dbReference type="InterPro" id="IPR054169">
    <property type="entry name" value="GlgB_N"/>
</dbReference>
<dbReference type="InterPro" id="IPR013780">
    <property type="entry name" value="Glyco_hydro_b"/>
</dbReference>
<dbReference type="CDD" id="cd02855">
    <property type="entry name" value="E_set_GBE_prok_N"/>
    <property type="match status" value="1"/>
</dbReference>
<reference evidence="12 13" key="1">
    <citation type="submission" date="2020-04" db="EMBL/GenBank/DDBJ databases">
        <authorList>
            <person name="Klaysubun C."/>
            <person name="Duangmal K."/>
            <person name="Lipun K."/>
        </authorList>
    </citation>
    <scope>NUCLEOTIDE SEQUENCE [LARGE SCALE GENOMIC DNA]</scope>
    <source>
        <strain evidence="12 13">K10HN5</strain>
    </source>
</reference>
<dbReference type="SMART" id="SM00642">
    <property type="entry name" value="Aamy"/>
    <property type="match status" value="1"/>
</dbReference>